<evidence type="ECO:0000256" key="2">
    <source>
        <dbReference type="ARBA" id="ARBA00022980"/>
    </source>
</evidence>
<keyword evidence="4" id="KW-0694">RNA-binding</keyword>
<organism evidence="7 8">
    <name type="scientific">Helicobacter saguini</name>
    <dbReference type="NCBI Taxonomy" id="1548018"/>
    <lineage>
        <taxon>Bacteria</taxon>
        <taxon>Pseudomonadati</taxon>
        <taxon>Campylobacterota</taxon>
        <taxon>Epsilonproteobacteria</taxon>
        <taxon>Campylobacterales</taxon>
        <taxon>Helicobacteraceae</taxon>
        <taxon>Helicobacter</taxon>
    </lineage>
</organism>
<dbReference type="GO" id="GO:0003735">
    <property type="term" value="F:structural constituent of ribosome"/>
    <property type="evidence" value="ECO:0007669"/>
    <property type="project" value="InterPro"/>
</dbReference>
<evidence type="ECO:0000313" key="9">
    <source>
        <dbReference type="Proteomes" id="UP000477070"/>
    </source>
</evidence>
<keyword evidence="3 4" id="KW-0687">Ribonucleoprotein</keyword>
<comment type="caution">
    <text evidence="7">The sequence shown here is derived from an EMBL/GenBank/DDBJ whole genome shotgun (WGS) entry which is preliminary data.</text>
</comment>
<evidence type="ECO:0000313" key="7">
    <source>
        <dbReference type="EMBL" id="TLD93725.1"/>
    </source>
</evidence>
<dbReference type="Proteomes" id="UP000477070">
    <property type="component" value="Unassembled WGS sequence"/>
</dbReference>
<reference evidence="7" key="3">
    <citation type="submission" date="2018-04" db="EMBL/GenBank/DDBJ databases">
        <authorList>
            <person name="Sheh A."/>
            <person name="Shen Z."/>
            <person name="Mannion A.J."/>
            <person name="Fox J.G."/>
        </authorList>
    </citation>
    <scope>NUCLEOTIDE SEQUENCE</scope>
    <source>
        <strain evidence="7">MIT 97-6194</strain>
    </source>
</reference>
<dbReference type="OrthoDB" id="9810293at2"/>
<comment type="similarity">
    <text evidence="1 4">Belongs to the universal ribosomal protein uL15 family.</text>
</comment>
<evidence type="ECO:0000256" key="5">
    <source>
        <dbReference type="SAM" id="MobiDB-lite"/>
    </source>
</evidence>
<comment type="subunit">
    <text evidence="4">Part of the 50S ribosomal subunit.</text>
</comment>
<dbReference type="GO" id="GO:0006412">
    <property type="term" value="P:translation"/>
    <property type="evidence" value="ECO:0007669"/>
    <property type="project" value="UniProtKB-UniRule"/>
</dbReference>
<keyword evidence="2 4" id="KW-0689">Ribosomal protein</keyword>
<dbReference type="EMBL" id="QBIU01000002">
    <property type="protein sequence ID" value="MWV70148.1"/>
    <property type="molecule type" value="Genomic_DNA"/>
</dbReference>
<dbReference type="SUPFAM" id="SSF52080">
    <property type="entry name" value="Ribosomal proteins L15p and L18e"/>
    <property type="match status" value="1"/>
</dbReference>
<dbReference type="GO" id="GO:0019843">
    <property type="term" value="F:rRNA binding"/>
    <property type="evidence" value="ECO:0007669"/>
    <property type="project" value="UniProtKB-UniRule"/>
</dbReference>
<gene>
    <name evidence="4" type="primary">rplO</name>
    <name evidence="6" type="ORF">DCO61_09100</name>
    <name evidence="7" type="ORF">LS64_008000</name>
</gene>
<dbReference type="HAMAP" id="MF_01341">
    <property type="entry name" value="Ribosomal_uL15"/>
    <property type="match status" value="1"/>
</dbReference>
<name>A0A347VQH2_9HELI</name>
<feature type="region of interest" description="Disordered" evidence="5">
    <location>
        <begin position="1"/>
        <end position="58"/>
    </location>
</feature>
<dbReference type="PANTHER" id="PTHR12934">
    <property type="entry name" value="50S RIBOSOMAL PROTEIN L15"/>
    <property type="match status" value="1"/>
</dbReference>
<evidence type="ECO:0000313" key="6">
    <source>
        <dbReference type="EMBL" id="MWV70148.1"/>
    </source>
</evidence>
<feature type="compositionally biased region" description="Basic and acidic residues" evidence="5">
    <location>
        <begin position="1"/>
        <end position="17"/>
    </location>
</feature>
<evidence type="ECO:0000313" key="8">
    <source>
        <dbReference type="Proteomes" id="UP000029714"/>
    </source>
</evidence>
<dbReference type="Proteomes" id="UP000029714">
    <property type="component" value="Unassembled WGS sequence"/>
</dbReference>
<dbReference type="STRING" id="1548018.LS64_08740"/>
<reference evidence="6 9" key="4">
    <citation type="submission" date="2019-12" db="EMBL/GenBank/DDBJ databases">
        <title>Multi-Generational Helicobacter saguini Isolates.</title>
        <authorList>
            <person name="Mannion A."/>
            <person name="Shen Z."/>
            <person name="Fox J.G."/>
        </authorList>
    </citation>
    <scope>NUCLEOTIDE SEQUENCE [LARGE SCALE GENOMIC DNA]</scope>
    <source>
        <strain evidence="6">16-048</strain>
        <strain evidence="9">16-048 (F4)</strain>
    </source>
</reference>
<evidence type="ECO:0000256" key="3">
    <source>
        <dbReference type="ARBA" id="ARBA00023274"/>
    </source>
</evidence>
<feature type="region of interest" description="Disordered" evidence="5">
    <location>
        <begin position="132"/>
        <end position="160"/>
    </location>
</feature>
<proteinExistence type="inferred from homology"/>
<dbReference type="InterPro" id="IPR005749">
    <property type="entry name" value="Ribosomal_uL15_bac-type"/>
</dbReference>
<dbReference type="AlphaFoldDB" id="A0A347VQH2"/>
<keyword evidence="8" id="KW-1185">Reference proteome</keyword>
<dbReference type="InterPro" id="IPR036227">
    <property type="entry name" value="Ribosomal_uL15/eL18_sf"/>
</dbReference>
<dbReference type="InterPro" id="IPR030878">
    <property type="entry name" value="Ribosomal_uL15"/>
</dbReference>
<protein>
    <recommendedName>
        <fullName evidence="4">Large ribosomal subunit protein uL15</fullName>
    </recommendedName>
</protein>
<reference evidence="7 8" key="1">
    <citation type="journal article" date="2014" name="Genome Announc.">
        <title>Draft genome sequences of eight enterohepatic helicobacter species isolated from both laboratory and wild rodents.</title>
        <authorList>
            <person name="Sheh A."/>
            <person name="Shen Z."/>
            <person name="Fox J.G."/>
        </authorList>
    </citation>
    <scope>NUCLEOTIDE SEQUENCE [LARGE SCALE GENOMIC DNA]</scope>
    <source>
        <strain evidence="7 8">MIT 97-6194</strain>
    </source>
</reference>
<keyword evidence="4" id="KW-0699">rRNA-binding</keyword>
<comment type="function">
    <text evidence="4">Binds to the 23S rRNA.</text>
</comment>
<dbReference type="NCBIfam" id="TIGR01071">
    <property type="entry name" value="rplO_bact"/>
    <property type="match status" value="1"/>
</dbReference>
<evidence type="ECO:0000256" key="1">
    <source>
        <dbReference type="ARBA" id="ARBA00007320"/>
    </source>
</evidence>
<accession>A0A347VQH2</accession>
<dbReference type="PANTHER" id="PTHR12934:SF11">
    <property type="entry name" value="LARGE RIBOSOMAL SUBUNIT PROTEIN UL15M"/>
    <property type="match status" value="1"/>
</dbReference>
<evidence type="ECO:0000256" key="4">
    <source>
        <dbReference type="HAMAP-Rule" id="MF_01341"/>
    </source>
</evidence>
<dbReference type="GO" id="GO:0022625">
    <property type="term" value="C:cytosolic large ribosomal subunit"/>
    <property type="evidence" value="ECO:0007669"/>
    <property type="project" value="TreeGrafter"/>
</dbReference>
<reference evidence="7 8" key="2">
    <citation type="journal article" date="2016" name="Infect. Immun.">
        <title>Helicobacter saguini, a Novel Helicobacter Isolated from Cotton-Top Tamarins with Ulcerative Colitis, Has Proinflammatory Properties and Induces Typhlocolitis and Dysplasia in Gnotobiotic IL-10-/- Mice.</title>
        <authorList>
            <person name="Shen Z."/>
            <person name="Mannion A."/>
            <person name="Whary M.T."/>
            <person name="Muthupalani S."/>
            <person name="Sheh A."/>
            <person name="Feng Y."/>
            <person name="Gong G."/>
            <person name="Vandamme P."/>
            <person name="Holcombe H.R."/>
            <person name="Paster B.J."/>
            <person name="Fox J.G."/>
        </authorList>
    </citation>
    <scope>NUCLEOTIDE SEQUENCE [LARGE SCALE GENOMIC DNA]</scope>
    <source>
        <strain evidence="7 8">MIT 97-6194</strain>
    </source>
</reference>
<dbReference type="EMBL" id="JRMP02000012">
    <property type="protein sequence ID" value="TLD93725.1"/>
    <property type="molecule type" value="Genomic_DNA"/>
</dbReference>
<sequence length="160" mass="17770">MLEKIKPAENSTKEIKRVGRGQGSGMGKTSTRGGKGQTARTGYKAKRGFEGGQQPLQRRLPKVGFSSRVVKPFVINVEKQSKVKSLDSITLESLRETFHFPKYVESVKLIGKTAKDLQSKVKDSNILISGIKREEKPKVKKMPPKDSKAKDSKKAKIESK</sequence>